<dbReference type="GO" id="GO:0016787">
    <property type="term" value="F:hydrolase activity"/>
    <property type="evidence" value="ECO:0007669"/>
    <property type="project" value="UniProtKB-KW"/>
</dbReference>
<gene>
    <name evidence="2" type="ORF">PHYPA_002849</name>
</gene>
<dbReference type="EMBL" id="ABEU02000002">
    <property type="protein sequence ID" value="PNR60056.1"/>
    <property type="molecule type" value="Genomic_DNA"/>
</dbReference>
<keyword evidence="4" id="KW-1185">Reference proteome</keyword>
<keyword evidence="1" id="KW-0378">Hydrolase</keyword>
<reference evidence="2 4" key="1">
    <citation type="journal article" date="2008" name="Science">
        <title>The Physcomitrella genome reveals evolutionary insights into the conquest of land by plants.</title>
        <authorList>
            <person name="Rensing S."/>
            <person name="Lang D."/>
            <person name="Zimmer A."/>
            <person name="Terry A."/>
            <person name="Salamov A."/>
            <person name="Shapiro H."/>
            <person name="Nishiyama T."/>
            <person name="Perroud P.-F."/>
            <person name="Lindquist E."/>
            <person name="Kamisugi Y."/>
            <person name="Tanahashi T."/>
            <person name="Sakakibara K."/>
            <person name="Fujita T."/>
            <person name="Oishi K."/>
            <person name="Shin-I T."/>
            <person name="Kuroki Y."/>
            <person name="Toyoda A."/>
            <person name="Suzuki Y."/>
            <person name="Hashimoto A."/>
            <person name="Yamaguchi K."/>
            <person name="Sugano A."/>
            <person name="Kohara Y."/>
            <person name="Fujiyama A."/>
            <person name="Anterola A."/>
            <person name="Aoki S."/>
            <person name="Ashton N."/>
            <person name="Barbazuk W.B."/>
            <person name="Barker E."/>
            <person name="Bennetzen J."/>
            <person name="Bezanilla M."/>
            <person name="Blankenship R."/>
            <person name="Cho S.H."/>
            <person name="Dutcher S."/>
            <person name="Estelle M."/>
            <person name="Fawcett J.A."/>
            <person name="Gundlach H."/>
            <person name="Hanada K."/>
            <person name="Heyl A."/>
            <person name="Hicks K.A."/>
            <person name="Hugh J."/>
            <person name="Lohr M."/>
            <person name="Mayer K."/>
            <person name="Melkozernov A."/>
            <person name="Murata T."/>
            <person name="Nelson D."/>
            <person name="Pils B."/>
            <person name="Prigge M."/>
            <person name="Reiss B."/>
            <person name="Renner T."/>
            <person name="Rombauts S."/>
            <person name="Rushton P."/>
            <person name="Sanderfoot A."/>
            <person name="Schween G."/>
            <person name="Shiu S.-H."/>
            <person name="Stueber K."/>
            <person name="Theodoulou F.L."/>
            <person name="Tu H."/>
            <person name="Van de Peer Y."/>
            <person name="Verrier P.J."/>
            <person name="Waters E."/>
            <person name="Wood A."/>
            <person name="Yang L."/>
            <person name="Cove D."/>
            <person name="Cuming A."/>
            <person name="Hasebe M."/>
            <person name="Lucas S."/>
            <person name="Mishler D.B."/>
            <person name="Reski R."/>
            <person name="Grigoriev I."/>
            <person name="Quatrano R.S."/>
            <person name="Boore J.L."/>
        </authorList>
    </citation>
    <scope>NUCLEOTIDE SEQUENCE [LARGE SCALE GENOMIC DNA]</scope>
    <source>
        <strain evidence="3 4">cv. Gransden 2004</strain>
    </source>
</reference>
<dbReference type="Proteomes" id="UP000006727">
    <property type="component" value="Chromosome 2"/>
</dbReference>
<sequence length="340" mass="38656">MVEACSTWTIELEERGKKDMYAKISPIWPCDIYSIQCSEGRKKEIVRDLICVCPKNPELITSKIFCVIYNDKFVCSNFDKITLYFFDTKKWALKSSKASLMREILTGMYRFIADVCESYMETIEPGDNGKTVMVSLVERAFGDHAVKMPISLLMGKRVQSSAATPELAMLKGGLIALVQEPGEGDKLNLGVMKELTGNDSLYIRGLYEEGTIIPQTAKFVLIANRIPQMSTFDKAVWSRVRVMPFVSTFVDRIEPFHNPLITHLKDINFSNKIPLLAPVFMRLVIEEYKQYLTYGLEEPNEVKDCTETIRVSNDIFGQFLSANVEKSNKSIVAIKELYDI</sequence>
<organism evidence="2">
    <name type="scientific">Physcomitrium patens</name>
    <name type="common">Spreading-leaved earth moss</name>
    <name type="synonym">Physcomitrella patens</name>
    <dbReference type="NCBI Taxonomy" id="3218"/>
    <lineage>
        <taxon>Eukaryota</taxon>
        <taxon>Viridiplantae</taxon>
        <taxon>Streptophyta</taxon>
        <taxon>Embryophyta</taxon>
        <taxon>Bryophyta</taxon>
        <taxon>Bryophytina</taxon>
        <taxon>Bryopsida</taxon>
        <taxon>Funariidae</taxon>
        <taxon>Funariales</taxon>
        <taxon>Funariaceae</taxon>
        <taxon>Physcomitrium</taxon>
    </lineage>
</organism>
<dbReference type="EnsemblPlants" id="Pp3c2_17780V3.1">
    <property type="protein sequence ID" value="PAC:32935675.CDS.1"/>
    <property type="gene ID" value="Pp3c2_17780"/>
</dbReference>
<dbReference type="AlphaFoldDB" id="A0A2K1L211"/>
<evidence type="ECO:0000313" key="4">
    <source>
        <dbReference type="Proteomes" id="UP000006727"/>
    </source>
</evidence>
<accession>A0A2K1L211</accession>
<dbReference type="InterPro" id="IPR051620">
    <property type="entry name" value="ORF904-like_C"/>
</dbReference>
<evidence type="ECO:0008006" key="5">
    <source>
        <dbReference type="Google" id="ProtNLM"/>
    </source>
</evidence>
<evidence type="ECO:0000313" key="2">
    <source>
        <dbReference type="EMBL" id="PNR60056.1"/>
    </source>
</evidence>
<proteinExistence type="predicted"/>
<name>A0A2K1L211_PHYPA</name>
<evidence type="ECO:0000256" key="1">
    <source>
        <dbReference type="ARBA" id="ARBA00022801"/>
    </source>
</evidence>
<dbReference type="Gramene" id="Pp3c2_17780V3.1">
    <property type="protein sequence ID" value="PAC:32935675.CDS.1"/>
    <property type="gene ID" value="Pp3c2_17780"/>
</dbReference>
<dbReference type="PANTHER" id="PTHR35372:SF2">
    <property type="entry name" value="SF3 HELICASE DOMAIN-CONTAINING PROTEIN"/>
    <property type="match status" value="1"/>
</dbReference>
<protein>
    <recommendedName>
        <fullName evidence="5">SF3 helicase domain-containing protein</fullName>
    </recommendedName>
</protein>
<evidence type="ECO:0000313" key="3">
    <source>
        <dbReference type="EnsemblPlants" id="PAC:32935675.CDS.1"/>
    </source>
</evidence>
<reference evidence="2 4" key="2">
    <citation type="journal article" date="2018" name="Plant J.">
        <title>The Physcomitrella patens chromosome-scale assembly reveals moss genome structure and evolution.</title>
        <authorList>
            <person name="Lang D."/>
            <person name="Ullrich K.K."/>
            <person name="Murat F."/>
            <person name="Fuchs J."/>
            <person name="Jenkins J."/>
            <person name="Haas F.B."/>
            <person name="Piednoel M."/>
            <person name="Gundlach H."/>
            <person name="Van Bel M."/>
            <person name="Meyberg R."/>
            <person name="Vives C."/>
            <person name="Morata J."/>
            <person name="Symeonidi A."/>
            <person name="Hiss M."/>
            <person name="Muchero W."/>
            <person name="Kamisugi Y."/>
            <person name="Saleh O."/>
            <person name="Blanc G."/>
            <person name="Decker E.L."/>
            <person name="van Gessel N."/>
            <person name="Grimwood J."/>
            <person name="Hayes R.D."/>
            <person name="Graham S.W."/>
            <person name="Gunter L.E."/>
            <person name="McDaniel S.F."/>
            <person name="Hoernstein S.N.W."/>
            <person name="Larsson A."/>
            <person name="Li F.W."/>
            <person name="Perroud P.F."/>
            <person name="Phillips J."/>
            <person name="Ranjan P."/>
            <person name="Rokshar D.S."/>
            <person name="Rothfels C.J."/>
            <person name="Schneider L."/>
            <person name="Shu S."/>
            <person name="Stevenson D.W."/>
            <person name="Thummler F."/>
            <person name="Tillich M."/>
            <person name="Villarreal Aguilar J.C."/>
            <person name="Widiez T."/>
            <person name="Wong G.K."/>
            <person name="Wymore A."/>
            <person name="Zhang Y."/>
            <person name="Zimmer A.D."/>
            <person name="Quatrano R.S."/>
            <person name="Mayer K.F.X."/>
            <person name="Goodstein D."/>
            <person name="Casacuberta J.M."/>
            <person name="Vandepoele K."/>
            <person name="Reski R."/>
            <person name="Cuming A.C."/>
            <person name="Tuskan G.A."/>
            <person name="Maumus F."/>
            <person name="Salse J."/>
            <person name="Schmutz J."/>
            <person name="Rensing S.A."/>
        </authorList>
    </citation>
    <scope>NUCLEOTIDE SEQUENCE [LARGE SCALE GENOMIC DNA]</scope>
    <source>
        <strain evidence="3 4">cv. Gransden 2004</strain>
    </source>
</reference>
<dbReference type="PANTHER" id="PTHR35372">
    <property type="entry name" value="ATP BINDING PROTEIN-RELATED"/>
    <property type="match status" value="1"/>
</dbReference>
<dbReference type="PaxDb" id="3218-PP1S281_95V6.1"/>
<dbReference type="InParanoid" id="A0A2K1L211"/>
<reference evidence="3" key="3">
    <citation type="submission" date="2020-12" db="UniProtKB">
        <authorList>
            <consortium name="EnsemblPlants"/>
        </authorList>
    </citation>
    <scope>IDENTIFICATION</scope>
</reference>